<keyword evidence="2 6" id="KW-0489">Methyltransferase</keyword>
<dbReference type="Proteomes" id="UP000076226">
    <property type="component" value="Chromosome"/>
</dbReference>
<evidence type="ECO:0000313" key="8">
    <source>
        <dbReference type="EMBL" id="AMX83541.1"/>
    </source>
</evidence>
<gene>
    <name evidence="8" type="ORF">GS3922_07550</name>
</gene>
<comment type="similarity">
    <text evidence="6">Belongs to the precorrin methyltransferase family.</text>
</comment>
<dbReference type="PANTHER" id="PTHR45790:SF3">
    <property type="entry name" value="S-ADENOSYL-L-METHIONINE-DEPENDENT UROPORPHYRINOGEN III METHYLTRANSFERASE, CHLOROPLASTIC"/>
    <property type="match status" value="1"/>
</dbReference>
<dbReference type="GO" id="GO:0032259">
    <property type="term" value="P:methylation"/>
    <property type="evidence" value="ECO:0007669"/>
    <property type="project" value="UniProtKB-KW"/>
</dbReference>
<evidence type="ECO:0000256" key="2">
    <source>
        <dbReference type="ARBA" id="ARBA00022603"/>
    </source>
</evidence>
<evidence type="ECO:0000313" key="9">
    <source>
        <dbReference type="Proteomes" id="UP000076226"/>
    </source>
</evidence>
<dbReference type="InterPro" id="IPR050161">
    <property type="entry name" value="Siro_Cobalamin_biosynth"/>
</dbReference>
<evidence type="ECO:0000256" key="5">
    <source>
        <dbReference type="ARBA" id="ARBA00023244"/>
    </source>
</evidence>
<dbReference type="SUPFAM" id="SSF53790">
    <property type="entry name" value="Tetrapyrrole methylase"/>
    <property type="match status" value="1"/>
</dbReference>
<evidence type="ECO:0000256" key="6">
    <source>
        <dbReference type="RuleBase" id="RU003960"/>
    </source>
</evidence>
<feature type="domain" description="Tetrapyrrole methylase" evidence="7">
    <location>
        <begin position="5"/>
        <end position="212"/>
    </location>
</feature>
<evidence type="ECO:0000256" key="4">
    <source>
        <dbReference type="ARBA" id="ARBA00022691"/>
    </source>
</evidence>
<dbReference type="EMBL" id="CP014342">
    <property type="protein sequence ID" value="AMX83541.1"/>
    <property type="molecule type" value="Genomic_DNA"/>
</dbReference>
<dbReference type="InterPro" id="IPR006366">
    <property type="entry name" value="CobA/CysG_C"/>
</dbReference>
<keyword evidence="9" id="KW-1185">Reference proteome</keyword>
<dbReference type="GO" id="GO:0008168">
    <property type="term" value="F:methyltransferase activity"/>
    <property type="evidence" value="ECO:0007669"/>
    <property type="project" value="UniProtKB-KW"/>
</dbReference>
<protein>
    <recommendedName>
        <fullName evidence="1">uroporphyrinogen-III C-methyltransferase</fullName>
        <ecNumber evidence="1">2.1.1.107</ecNumber>
    </recommendedName>
</protein>
<dbReference type="PROSITE" id="PS00840">
    <property type="entry name" value="SUMT_2"/>
    <property type="match status" value="1"/>
</dbReference>
<dbReference type="InterPro" id="IPR014777">
    <property type="entry name" value="4pyrrole_Mease_sub1"/>
</dbReference>
<accession>A0ABM6AB83</accession>
<dbReference type="Pfam" id="PF00590">
    <property type="entry name" value="TP_methylase"/>
    <property type="match status" value="1"/>
</dbReference>
<evidence type="ECO:0000256" key="1">
    <source>
        <dbReference type="ARBA" id="ARBA00012162"/>
    </source>
</evidence>
<reference evidence="8 9" key="1">
    <citation type="submission" date="2016-02" db="EMBL/GenBank/DDBJ databases">
        <title>Complete genome sequence of Geobacillus subterraneus KCTC 3922T.</title>
        <authorList>
            <person name="Lee D.-W."/>
            <person name="Lee Y.-J."/>
            <person name="Lee S.-J."/>
            <person name="Park G.-S."/>
            <person name="Lee S.-J."/>
            <person name="Shin J.-H."/>
        </authorList>
    </citation>
    <scope>NUCLEOTIDE SEQUENCE [LARGE SCALE GENOMIC DNA]</scope>
    <source>
        <strain evidence="8 9">KCTC 3922</strain>
    </source>
</reference>
<evidence type="ECO:0000256" key="3">
    <source>
        <dbReference type="ARBA" id="ARBA00022679"/>
    </source>
</evidence>
<dbReference type="NCBIfam" id="TIGR01469">
    <property type="entry name" value="cobA_cysG_Cterm"/>
    <property type="match status" value="1"/>
</dbReference>
<dbReference type="PANTHER" id="PTHR45790">
    <property type="entry name" value="SIROHEME SYNTHASE-RELATED"/>
    <property type="match status" value="1"/>
</dbReference>
<organism evidence="8 9">
    <name type="scientific">Geobacillus subterraneus</name>
    <dbReference type="NCBI Taxonomy" id="129338"/>
    <lineage>
        <taxon>Bacteria</taxon>
        <taxon>Bacillati</taxon>
        <taxon>Bacillota</taxon>
        <taxon>Bacilli</taxon>
        <taxon>Bacillales</taxon>
        <taxon>Anoxybacillaceae</taxon>
        <taxon>Geobacillus</taxon>
    </lineage>
</organism>
<sequence length="256" mass="27840">MTVGKVYLVGAGPGDEKLITVYGRECLERADVVIYDRLVNRKLLRYAKPDAELLYCGKEPGRHDTVQQQIHEWLVEHARRGKTVVRLKGGDPCVFGRAGEEAEVLAKAGIPFEIVPGVTSGIAVPAYAGIPVTHRDYAASLAIVTGHRSERMDWKALAEGCDTIVVYMGAANLSDICRRLVAAGKPYDTPAAIIEWGTTERQRTVAAPLAALPAEAEKAGISHPAMIVIGDVVRLREVLQWFPEHQGGESVVYTES</sequence>
<dbReference type="InterPro" id="IPR035996">
    <property type="entry name" value="4pyrrol_Methylase_sf"/>
</dbReference>
<dbReference type="RefSeq" id="WP_063165840.1">
    <property type="nucleotide sequence ID" value="NZ_CP014342.1"/>
</dbReference>
<keyword evidence="3 6" id="KW-0808">Transferase</keyword>
<name>A0ABM6AB83_9BACL</name>
<dbReference type="CDD" id="cd11642">
    <property type="entry name" value="SUMT"/>
    <property type="match status" value="1"/>
</dbReference>
<dbReference type="NCBIfam" id="NF004790">
    <property type="entry name" value="PRK06136.1"/>
    <property type="match status" value="1"/>
</dbReference>
<proteinExistence type="inferred from homology"/>
<dbReference type="EC" id="2.1.1.107" evidence="1"/>
<dbReference type="InterPro" id="IPR014776">
    <property type="entry name" value="4pyrrole_Mease_sub2"/>
</dbReference>
<keyword evidence="5" id="KW-0627">Porphyrin biosynthesis</keyword>
<dbReference type="Gene3D" id="3.30.950.10">
    <property type="entry name" value="Methyltransferase, Cobalt-precorrin-4 Transmethylase, Domain 2"/>
    <property type="match status" value="1"/>
</dbReference>
<dbReference type="Gene3D" id="3.40.1010.10">
    <property type="entry name" value="Cobalt-precorrin-4 Transmethylase, Domain 1"/>
    <property type="match status" value="1"/>
</dbReference>
<dbReference type="InterPro" id="IPR000878">
    <property type="entry name" value="4pyrrol_Mease"/>
</dbReference>
<evidence type="ECO:0000259" key="7">
    <source>
        <dbReference type="Pfam" id="PF00590"/>
    </source>
</evidence>
<keyword evidence="4" id="KW-0949">S-adenosyl-L-methionine</keyword>
<dbReference type="InterPro" id="IPR003043">
    <property type="entry name" value="Uropor_MeTrfase_CS"/>
</dbReference>